<dbReference type="AlphaFoldDB" id="A0A2S5A6B1"/>
<feature type="chain" id="PRO_5015735114" evidence="1">
    <location>
        <begin position="33"/>
        <end position="122"/>
    </location>
</feature>
<evidence type="ECO:0000313" key="3">
    <source>
        <dbReference type="Proteomes" id="UP000237310"/>
    </source>
</evidence>
<accession>A0A2S5A6B1</accession>
<evidence type="ECO:0000256" key="1">
    <source>
        <dbReference type="SAM" id="SignalP"/>
    </source>
</evidence>
<evidence type="ECO:0000313" key="2">
    <source>
        <dbReference type="EMBL" id="POY38130.1"/>
    </source>
</evidence>
<keyword evidence="1" id="KW-0732">Signal</keyword>
<dbReference type="EMBL" id="PQVG01000007">
    <property type="protein sequence ID" value="POY38130.1"/>
    <property type="molecule type" value="Genomic_DNA"/>
</dbReference>
<dbReference type="OrthoDB" id="1376385at2"/>
<protein>
    <submittedName>
        <fullName evidence="2">Uncharacterized protein</fullName>
    </submittedName>
</protein>
<reference evidence="2 3" key="1">
    <citation type="submission" date="2018-01" db="EMBL/GenBank/DDBJ databases">
        <authorList>
            <person name="Gaut B.S."/>
            <person name="Morton B.R."/>
            <person name="Clegg M.T."/>
            <person name="Duvall M.R."/>
        </authorList>
    </citation>
    <scope>NUCLEOTIDE SEQUENCE [LARGE SCALE GENOMIC DNA]</scope>
    <source>
        <strain evidence="2 3">HR-AY</strain>
    </source>
</reference>
<gene>
    <name evidence="2" type="ORF">C3L50_12735</name>
</gene>
<proteinExistence type="predicted"/>
<dbReference type="RefSeq" id="WP_103806564.1">
    <property type="nucleotide sequence ID" value="NZ_PQVG01000007.1"/>
</dbReference>
<feature type="signal peptide" evidence="1">
    <location>
        <begin position="1"/>
        <end position="32"/>
    </location>
</feature>
<comment type="caution">
    <text evidence="2">The sequence shown here is derived from an EMBL/GenBank/DDBJ whole genome shotgun (WGS) entry which is preliminary data.</text>
</comment>
<keyword evidence="3" id="KW-1185">Reference proteome</keyword>
<sequence length="122" mass="13464">MNQISNKAGKINNNIFFMVLAFILFSIGTAFAQNEVENTVVSNNTITTTTSETLVAKQESNDTNSNMNFVLWFMGSKQDPNVKISTEGVNTKKEFMTSGMAPNRLLIKAFLKKAVNFEAALS</sequence>
<organism evidence="2 3">
    <name type="scientific">Flavobacterium alvei</name>
    <dbReference type="NCBI Taxonomy" id="2080416"/>
    <lineage>
        <taxon>Bacteria</taxon>
        <taxon>Pseudomonadati</taxon>
        <taxon>Bacteroidota</taxon>
        <taxon>Flavobacteriia</taxon>
        <taxon>Flavobacteriales</taxon>
        <taxon>Flavobacteriaceae</taxon>
        <taxon>Flavobacterium</taxon>
    </lineage>
</organism>
<dbReference type="Proteomes" id="UP000237310">
    <property type="component" value="Unassembled WGS sequence"/>
</dbReference>
<name>A0A2S5A6B1_9FLAO</name>